<dbReference type="AlphaFoldDB" id="A0A0F9KNF9"/>
<comment type="caution">
    <text evidence="2">The sequence shown here is derived from an EMBL/GenBank/DDBJ whole genome shotgun (WGS) entry which is preliminary data.</text>
</comment>
<accession>A0A0F9KNF9</accession>
<name>A0A0F9KNF9_9ZZZZ</name>
<dbReference type="EMBL" id="LAZR01013083">
    <property type="protein sequence ID" value="KKM23643.1"/>
    <property type="molecule type" value="Genomic_DNA"/>
</dbReference>
<feature type="transmembrane region" description="Helical" evidence="1">
    <location>
        <begin position="66"/>
        <end position="86"/>
    </location>
</feature>
<evidence type="ECO:0000313" key="2">
    <source>
        <dbReference type="EMBL" id="KKM23643.1"/>
    </source>
</evidence>
<feature type="transmembrane region" description="Helical" evidence="1">
    <location>
        <begin position="40"/>
        <end position="60"/>
    </location>
</feature>
<protein>
    <submittedName>
        <fullName evidence="2">Uncharacterized protein</fullName>
    </submittedName>
</protein>
<organism evidence="2">
    <name type="scientific">marine sediment metagenome</name>
    <dbReference type="NCBI Taxonomy" id="412755"/>
    <lineage>
        <taxon>unclassified sequences</taxon>
        <taxon>metagenomes</taxon>
        <taxon>ecological metagenomes</taxon>
    </lineage>
</organism>
<keyword evidence="1" id="KW-1133">Transmembrane helix</keyword>
<reference evidence="2" key="1">
    <citation type="journal article" date="2015" name="Nature">
        <title>Complex archaea that bridge the gap between prokaryotes and eukaryotes.</title>
        <authorList>
            <person name="Spang A."/>
            <person name="Saw J.H."/>
            <person name="Jorgensen S.L."/>
            <person name="Zaremba-Niedzwiedzka K."/>
            <person name="Martijn J."/>
            <person name="Lind A.E."/>
            <person name="van Eijk R."/>
            <person name="Schleper C."/>
            <person name="Guy L."/>
            <person name="Ettema T.J."/>
        </authorList>
    </citation>
    <scope>NUCLEOTIDE SEQUENCE</scope>
</reference>
<proteinExistence type="predicted"/>
<feature type="transmembrane region" description="Helical" evidence="1">
    <location>
        <begin position="93"/>
        <end position="112"/>
    </location>
</feature>
<gene>
    <name evidence="2" type="ORF">LCGC14_1613100</name>
</gene>
<keyword evidence="1" id="KW-0472">Membrane</keyword>
<feature type="transmembrane region" description="Helical" evidence="1">
    <location>
        <begin position="12"/>
        <end position="28"/>
    </location>
</feature>
<evidence type="ECO:0000256" key="1">
    <source>
        <dbReference type="SAM" id="Phobius"/>
    </source>
</evidence>
<sequence length="257" mass="28535">MAAYVLPVFEWLVWSTTLLAGLWFAVGIRQAAVRRAPPPLWPRLILSLALVVFPVIFLLIPFSKLHIIWLLPLAWYLSLMAGVSYIPLVSKMLIWPAYFYAYILVAGTGVSISSPSKQSPWAAKHVRKRMSDSMEVRAVLRVLDEADKRFDCPAFRRVKYQIEEALRSQLDAVAGKIRDGLSPREAVYSQIANIAGNLVESGQFHIYRGVLSPITGGEDLLRIFDAAVDELVQIGAVDEASAAEQKAGVRENIKTVG</sequence>
<keyword evidence="1" id="KW-0812">Transmembrane</keyword>